<dbReference type="GO" id="GO:0043022">
    <property type="term" value="F:ribosome binding"/>
    <property type="evidence" value="ECO:0007669"/>
    <property type="project" value="InterPro"/>
</dbReference>
<dbReference type="OrthoDB" id="2107880at2759"/>
<comment type="caution">
    <text evidence="1">The sequence shown here is derived from an EMBL/GenBank/DDBJ whole genome shotgun (WGS) entry which is preliminary data.</text>
</comment>
<dbReference type="GO" id="GO:0061671">
    <property type="term" value="C:Cbp3p-Cbp6 complex"/>
    <property type="evidence" value="ECO:0007669"/>
    <property type="project" value="InterPro"/>
</dbReference>
<dbReference type="PANTHER" id="PTHR28250:SF1">
    <property type="entry name" value="CYTOCHROME B PRE-MRNA-PROCESSING PROTEIN 6"/>
    <property type="match status" value="1"/>
</dbReference>
<dbReference type="AlphaFoldDB" id="A0A9W8HDH8"/>
<dbReference type="PANTHER" id="PTHR28250">
    <property type="entry name" value="CYTOCHROME B PRE-MRNA-PROCESSING PROTEIN 6"/>
    <property type="match status" value="1"/>
</dbReference>
<organism evidence="1 2">
    <name type="scientific">Coemansia javaensis</name>
    <dbReference type="NCBI Taxonomy" id="2761396"/>
    <lineage>
        <taxon>Eukaryota</taxon>
        <taxon>Fungi</taxon>
        <taxon>Fungi incertae sedis</taxon>
        <taxon>Zoopagomycota</taxon>
        <taxon>Kickxellomycotina</taxon>
        <taxon>Kickxellomycetes</taxon>
        <taxon>Kickxellales</taxon>
        <taxon>Kickxellaceae</taxon>
        <taxon>Coemansia</taxon>
    </lineage>
</organism>
<reference evidence="1" key="1">
    <citation type="submission" date="2022-07" db="EMBL/GenBank/DDBJ databases">
        <title>Phylogenomic reconstructions and comparative analyses of Kickxellomycotina fungi.</title>
        <authorList>
            <person name="Reynolds N.K."/>
            <person name="Stajich J.E."/>
            <person name="Barry K."/>
            <person name="Grigoriev I.V."/>
            <person name="Crous P."/>
            <person name="Smith M.E."/>
        </authorList>
    </citation>
    <scope>NUCLEOTIDE SEQUENCE</scope>
    <source>
        <strain evidence="1">NBRC 105414</strain>
    </source>
</reference>
<evidence type="ECO:0000313" key="1">
    <source>
        <dbReference type="EMBL" id="KAJ2782493.1"/>
    </source>
</evidence>
<proteinExistence type="predicted"/>
<gene>
    <name evidence="1" type="ORF">H4R18_002245</name>
</gene>
<protein>
    <recommendedName>
        <fullName evidence="3">Ubiquinol-cytochrome-c reductase complex assembly factor 2</fullName>
    </recommendedName>
</protein>
<name>A0A9W8HDH8_9FUNG</name>
<accession>A0A9W8HDH8</accession>
<sequence>MQQRFGGRLGELYAAYAQVVQRWPADKLRPGHCYKKVLRQHMDAKFDRLSTMHGPALDGELARARREVDALQSLVAGEYRARFKAPESLTSPRSQPDYYRKLLASIDAAAASGKSSSLRVD</sequence>
<evidence type="ECO:0008006" key="3">
    <source>
        <dbReference type="Google" id="ProtNLM"/>
    </source>
</evidence>
<dbReference type="Pfam" id="PF20180">
    <property type="entry name" value="UQCC2_CBP6"/>
    <property type="match status" value="1"/>
</dbReference>
<dbReference type="GO" id="GO:0034551">
    <property type="term" value="P:mitochondrial respiratory chain complex III assembly"/>
    <property type="evidence" value="ECO:0007669"/>
    <property type="project" value="TreeGrafter"/>
</dbReference>
<keyword evidence="2" id="KW-1185">Reference proteome</keyword>
<dbReference type="Proteomes" id="UP001140217">
    <property type="component" value="Unassembled WGS sequence"/>
</dbReference>
<dbReference type="EMBL" id="JANBUL010000071">
    <property type="protein sequence ID" value="KAJ2782493.1"/>
    <property type="molecule type" value="Genomic_DNA"/>
</dbReference>
<evidence type="ECO:0000313" key="2">
    <source>
        <dbReference type="Proteomes" id="UP001140217"/>
    </source>
</evidence>
<dbReference type="InterPro" id="IPR037653">
    <property type="entry name" value="Cbp6"/>
</dbReference>